<keyword evidence="3" id="KW-1185">Reference proteome</keyword>
<evidence type="ECO:0000313" key="3">
    <source>
        <dbReference type="Proteomes" id="UP000735302"/>
    </source>
</evidence>
<reference evidence="2 3" key="1">
    <citation type="journal article" date="2021" name="Elife">
        <title>Chloroplast acquisition without the gene transfer in kleptoplastic sea slugs, Plakobranchus ocellatus.</title>
        <authorList>
            <person name="Maeda T."/>
            <person name="Takahashi S."/>
            <person name="Yoshida T."/>
            <person name="Shimamura S."/>
            <person name="Takaki Y."/>
            <person name="Nagai Y."/>
            <person name="Toyoda A."/>
            <person name="Suzuki Y."/>
            <person name="Arimoto A."/>
            <person name="Ishii H."/>
            <person name="Satoh N."/>
            <person name="Nishiyama T."/>
            <person name="Hasebe M."/>
            <person name="Maruyama T."/>
            <person name="Minagawa J."/>
            <person name="Obokata J."/>
            <person name="Shigenobu S."/>
        </authorList>
    </citation>
    <scope>NUCLEOTIDE SEQUENCE [LARGE SCALE GENOMIC DNA]</scope>
</reference>
<accession>A0AAV4BV12</accession>
<dbReference type="Proteomes" id="UP000735302">
    <property type="component" value="Unassembled WGS sequence"/>
</dbReference>
<protein>
    <submittedName>
        <fullName evidence="2">DNA repair protein rev1</fullName>
    </submittedName>
</protein>
<proteinExistence type="predicted"/>
<dbReference type="EMBL" id="BLXT01005606">
    <property type="protein sequence ID" value="GFO24280.1"/>
    <property type="molecule type" value="Genomic_DNA"/>
</dbReference>
<evidence type="ECO:0000256" key="1">
    <source>
        <dbReference type="SAM" id="MobiDB-lite"/>
    </source>
</evidence>
<organism evidence="2 3">
    <name type="scientific">Plakobranchus ocellatus</name>
    <dbReference type="NCBI Taxonomy" id="259542"/>
    <lineage>
        <taxon>Eukaryota</taxon>
        <taxon>Metazoa</taxon>
        <taxon>Spiralia</taxon>
        <taxon>Lophotrochozoa</taxon>
        <taxon>Mollusca</taxon>
        <taxon>Gastropoda</taxon>
        <taxon>Heterobranchia</taxon>
        <taxon>Euthyneura</taxon>
        <taxon>Panpulmonata</taxon>
        <taxon>Sacoglossa</taxon>
        <taxon>Placobranchoidea</taxon>
        <taxon>Plakobranchidae</taxon>
        <taxon>Plakobranchus</taxon>
    </lineage>
</organism>
<feature type="compositionally biased region" description="Polar residues" evidence="1">
    <location>
        <begin position="1"/>
        <end position="10"/>
    </location>
</feature>
<name>A0AAV4BV12_9GAST</name>
<feature type="non-terminal residue" evidence="2">
    <location>
        <position position="84"/>
    </location>
</feature>
<evidence type="ECO:0000313" key="2">
    <source>
        <dbReference type="EMBL" id="GFO24280.1"/>
    </source>
</evidence>
<feature type="region of interest" description="Disordered" evidence="1">
    <location>
        <begin position="1"/>
        <end position="45"/>
    </location>
</feature>
<gene>
    <name evidence="2" type="ORF">PoB_005078500</name>
</gene>
<dbReference type="AlphaFoldDB" id="A0AAV4BV12"/>
<comment type="caution">
    <text evidence="2">The sequence shown here is derived from an EMBL/GenBank/DDBJ whole genome shotgun (WGS) entry which is preliminary data.</text>
</comment>
<sequence>MDSSSKSLFNSKGEAKGQTKSGVSIDEGKGQTKRGRGIDDDGWGGFRDYMDAKKSKLDVQFDKDRKGKKSNIFAGIHIYVNGYT</sequence>